<keyword evidence="5" id="KW-1185">Reference proteome</keyword>
<dbReference type="Gene3D" id="2.60.40.420">
    <property type="entry name" value="Cupredoxins - blue copper proteins"/>
    <property type="match status" value="1"/>
</dbReference>
<keyword evidence="1" id="KW-0479">Metal-binding</keyword>
<dbReference type="AlphaFoldDB" id="A0A6N6VT92"/>
<dbReference type="RefSeq" id="WP_153420599.1">
    <property type="nucleotide sequence ID" value="NZ_WFLM01000003.1"/>
</dbReference>
<accession>A0A6N6VT92</accession>
<dbReference type="Proteomes" id="UP000437748">
    <property type="component" value="Unassembled WGS sequence"/>
</dbReference>
<organism evidence="4 5">
    <name type="scientific">Silvanigrella paludirubra</name>
    <dbReference type="NCBI Taxonomy" id="2499159"/>
    <lineage>
        <taxon>Bacteria</taxon>
        <taxon>Pseudomonadati</taxon>
        <taxon>Bdellovibrionota</taxon>
        <taxon>Oligoflexia</taxon>
        <taxon>Silvanigrellales</taxon>
        <taxon>Silvanigrellaceae</taxon>
        <taxon>Silvanigrella</taxon>
    </lineage>
</organism>
<proteinExistence type="predicted"/>
<dbReference type="InterPro" id="IPR008972">
    <property type="entry name" value="Cupredoxin"/>
</dbReference>
<dbReference type="EMBL" id="WFLM01000003">
    <property type="protein sequence ID" value="KAB8039200.1"/>
    <property type="molecule type" value="Genomic_DNA"/>
</dbReference>
<evidence type="ECO:0000259" key="3">
    <source>
        <dbReference type="Pfam" id="PF00127"/>
    </source>
</evidence>
<evidence type="ECO:0000256" key="1">
    <source>
        <dbReference type="ARBA" id="ARBA00022723"/>
    </source>
</evidence>
<evidence type="ECO:0000313" key="4">
    <source>
        <dbReference type="EMBL" id="KAB8039200.1"/>
    </source>
</evidence>
<name>A0A6N6VT92_9BACT</name>
<keyword evidence="2" id="KW-0186">Copper</keyword>
<dbReference type="GO" id="GO:0009055">
    <property type="term" value="F:electron transfer activity"/>
    <property type="evidence" value="ECO:0007669"/>
    <property type="project" value="InterPro"/>
</dbReference>
<dbReference type="OrthoDB" id="9757546at2"/>
<feature type="domain" description="Blue (type 1) copper" evidence="3">
    <location>
        <begin position="29"/>
        <end position="109"/>
    </location>
</feature>
<sequence length="112" mass="12823">MLKKILTSSCIVTLVLFTSSIYSKEFIVKEKDKNFSTQSLKVKLGDKIKFINEDTNVVHNVFSKSEGNNIDLKVQEPGKFSEIYIDPKTHKKGVMELQCAFHPNMKLKVEIE</sequence>
<evidence type="ECO:0000256" key="2">
    <source>
        <dbReference type="ARBA" id="ARBA00023008"/>
    </source>
</evidence>
<gene>
    <name evidence="4" type="ORF">GCL60_10125</name>
</gene>
<dbReference type="GO" id="GO:0005507">
    <property type="term" value="F:copper ion binding"/>
    <property type="evidence" value="ECO:0007669"/>
    <property type="project" value="InterPro"/>
</dbReference>
<comment type="caution">
    <text evidence="4">The sequence shown here is derived from an EMBL/GenBank/DDBJ whole genome shotgun (WGS) entry which is preliminary data.</text>
</comment>
<dbReference type="InterPro" id="IPR000923">
    <property type="entry name" value="BlueCu_1"/>
</dbReference>
<evidence type="ECO:0000313" key="5">
    <source>
        <dbReference type="Proteomes" id="UP000437748"/>
    </source>
</evidence>
<dbReference type="Pfam" id="PF00127">
    <property type="entry name" value="Copper-bind"/>
    <property type="match status" value="1"/>
</dbReference>
<dbReference type="SUPFAM" id="SSF49503">
    <property type="entry name" value="Cupredoxins"/>
    <property type="match status" value="1"/>
</dbReference>
<reference evidence="4 5" key="1">
    <citation type="submission" date="2019-10" db="EMBL/GenBank/DDBJ databases">
        <title>New species of Slilvanegrellaceae.</title>
        <authorList>
            <person name="Pitt A."/>
            <person name="Hahn M.W."/>
        </authorList>
    </citation>
    <scope>NUCLEOTIDE SEQUENCE [LARGE SCALE GENOMIC DNA]</scope>
    <source>
        <strain evidence="4 5">SP-Ram-0.45-NSY-1</strain>
    </source>
</reference>
<protein>
    <submittedName>
        <fullName evidence="4">Methylamine utilization protein</fullName>
    </submittedName>
</protein>